<dbReference type="Proteomes" id="UP000499080">
    <property type="component" value="Unassembled WGS sequence"/>
</dbReference>
<name>A0A4Y2W2S8_ARAVE</name>
<dbReference type="EMBL" id="BGPR01054038">
    <property type="protein sequence ID" value="GBO30824.1"/>
    <property type="molecule type" value="Genomic_DNA"/>
</dbReference>
<gene>
    <name evidence="1" type="ORF">AVEN_265616_1</name>
</gene>
<evidence type="ECO:0000313" key="1">
    <source>
        <dbReference type="EMBL" id="GBO30824.1"/>
    </source>
</evidence>
<evidence type="ECO:0000313" key="2">
    <source>
        <dbReference type="Proteomes" id="UP000499080"/>
    </source>
</evidence>
<keyword evidence="2" id="KW-1185">Reference proteome</keyword>
<comment type="caution">
    <text evidence="1">The sequence shown here is derived from an EMBL/GenBank/DDBJ whole genome shotgun (WGS) entry which is preliminary data.</text>
</comment>
<sequence length="212" mass="23474">MKDVETLTDAFACGDTKRVVSQASNSPQHTLGDCAQTDFQHPTNPFLDLSVDLPAEREPSNPFVIGISSHQVPLSLYQGENEYRPEIDPASFDVDEPELIEIFQNSKNSFTLLDNPCPQDFANNPFLVTNPFKLKSTNPFTGSLNEITNPFGVVLNELENCVRNTPVSQKNDGFTTVVSHPKGPLKRKENTVMPYIKSICSGDSSPRCQKLN</sequence>
<protein>
    <submittedName>
        <fullName evidence="1">Uncharacterized protein</fullName>
    </submittedName>
</protein>
<organism evidence="1 2">
    <name type="scientific">Araneus ventricosus</name>
    <name type="common">Orbweaver spider</name>
    <name type="synonym">Epeira ventricosa</name>
    <dbReference type="NCBI Taxonomy" id="182803"/>
    <lineage>
        <taxon>Eukaryota</taxon>
        <taxon>Metazoa</taxon>
        <taxon>Ecdysozoa</taxon>
        <taxon>Arthropoda</taxon>
        <taxon>Chelicerata</taxon>
        <taxon>Arachnida</taxon>
        <taxon>Araneae</taxon>
        <taxon>Araneomorphae</taxon>
        <taxon>Entelegynae</taxon>
        <taxon>Araneoidea</taxon>
        <taxon>Araneidae</taxon>
        <taxon>Araneus</taxon>
    </lineage>
</organism>
<reference evidence="1 2" key="1">
    <citation type="journal article" date="2019" name="Sci. Rep.">
        <title>Orb-weaving spider Araneus ventricosus genome elucidates the spidroin gene catalogue.</title>
        <authorList>
            <person name="Kono N."/>
            <person name="Nakamura H."/>
            <person name="Ohtoshi R."/>
            <person name="Moran D.A.P."/>
            <person name="Shinohara A."/>
            <person name="Yoshida Y."/>
            <person name="Fujiwara M."/>
            <person name="Mori M."/>
            <person name="Tomita M."/>
            <person name="Arakawa K."/>
        </authorList>
    </citation>
    <scope>NUCLEOTIDE SEQUENCE [LARGE SCALE GENOMIC DNA]</scope>
</reference>
<accession>A0A4Y2W2S8</accession>
<dbReference type="AlphaFoldDB" id="A0A4Y2W2S8"/>
<proteinExistence type="predicted"/>